<evidence type="ECO:0000313" key="2">
    <source>
        <dbReference type="EMBL" id="MFD2603812.1"/>
    </source>
</evidence>
<feature type="transmembrane region" description="Helical" evidence="1">
    <location>
        <begin position="149"/>
        <end position="169"/>
    </location>
</feature>
<reference evidence="3" key="1">
    <citation type="journal article" date="2019" name="Int. J. Syst. Evol. Microbiol.">
        <title>The Global Catalogue of Microorganisms (GCM) 10K type strain sequencing project: providing services to taxonomists for standard genome sequencing and annotation.</title>
        <authorList>
            <consortium name="The Broad Institute Genomics Platform"/>
            <consortium name="The Broad Institute Genome Sequencing Center for Infectious Disease"/>
            <person name="Wu L."/>
            <person name="Ma J."/>
        </authorList>
    </citation>
    <scope>NUCLEOTIDE SEQUENCE [LARGE SCALE GENOMIC DNA]</scope>
    <source>
        <strain evidence="3">KCTC 42107</strain>
    </source>
</reference>
<evidence type="ECO:0000313" key="3">
    <source>
        <dbReference type="Proteomes" id="UP001597480"/>
    </source>
</evidence>
<feature type="transmembrane region" description="Helical" evidence="1">
    <location>
        <begin position="69"/>
        <end position="93"/>
    </location>
</feature>
<dbReference type="InterPro" id="IPR025250">
    <property type="entry name" value="DUF4199"/>
</dbReference>
<gene>
    <name evidence="2" type="ORF">ACFSR3_17235</name>
</gene>
<protein>
    <submittedName>
        <fullName evidence="2">DUF4199 domain-containing protein</fullName>
    </submittedName>
</protein>
<keyword evidence="1" id="KW-1133">Transmembrane helix</keyword>
<name>A0ABW5P0M8_9FLAO</name>
<organism evidence="2 3">
    <name type="scientific">Flavobacterium suzhouense</name>
    <dbReference type="NCBI Taxonomy" id="1529638"/>
    <lineage>
        <taxon>Bacteria</taxon>
        <taxon>Pseudomonadati</taxon>
        <taxon>Bacteroidota</taxon>
        <taxon>Flavobacteriia</taxon>
        <taxon>Flavobacteriales</taxon>
        <taxon>Flavobacteriaceae</taxon>
        <taxon>Flavobacterium</taxon>
    </lineage>
</organism>
<dbReference type="Pfam" id="PF13858">
    <property type="entry name" value="DUF4199"/>
    <property type="match status" value="1"/>
</dbReference>
<dbReference type="PROSITE" id="PS51257">
    <property type="entry name" value="PROKAR_LIPOPROTEIN"/>
    <property type="match status" value="1"/>
</dbReference>
<comment type="caution">
    <text evidence="2">The sequence shown here is derived from an EMBL/GenBank/DDBJ whole genome shotgun (WGS) entry which is preliminary data.</text>
</comment>
<accession>A0ABW5P0M8</accession>
<keyword evidence="3" id="KW-1185">Reference proteome</keyword>
<proteinExistence type="predicted"/>
<feature type="transmembrane region" description="Helical" evidence="1">
    <location>
        <begin position="36"/>
        <end position="57"/>
    </location>
</feature>
<keyword evidence="1" id="KW-0812">Transmembrane</keyword>
<evidence type="ECO:0000256" key="1">
    <source>
        <dbReference type="SAM" id="Phobius"/>
    </source>
</evidence>
<dbReference type="Proteomes" id="UP001597480">
    <property type="component" value="Unassembled WGS sequence"/>
</dbReference>
<sequence length="178" mass="19790">MKKIVLIYGLIAGFVSCLGYLISINNDSVNFENGMIYGFASMFLAFSLIFVATNQYRKQNGGFISFGKAFLIGLYISLIASSIYVLVWLIVLYNFHPDFMQEYTTHTLEQLKNSGASAAEITSKTAEMQEAVENYKNPLFVILYTYAEILPLSIIISLISSGIFALVSLNNKKKASTV</sequence>
<dbReference type="EMBL" id="JBHUMD010000030">
    <property type="protein sequence ID" value="MFD2603812.1"/>
    <property type="molecule type" value="Genomic_DNA"/>
</dbReference>
<keyword evidence="1" id="KW-0472">Membrane</keyword>
<feature type="transmembrane region" description="Helical" evidence="1">
    <location>
        <begin position="5"/>
        <end position="24"/>
    </location>
</feature>
<dbReference type="RefSeq" id="WP_379822781.1">
    <property type="nucleotide sequence ID" value="NZ_JBHUMD010000030.1"/>
</dbReference>